<organism evidence="1 2">
    <name type="scientific">Persea americana</name>
    <name type="common">Avocado</name>
    <dbReference type="NCBI Taxonomy" id="3435"/>
    <lineage>
        <taxon>Eukaryota</taxon>
        <taxon>Viridiplantae</taxon>
        <taxon>Streptophyta</taxon>
        <taxon>Embryophyta</taxon>
        <taxon>Tracheophyta</taxon>
        <taxon>Spermatophyta</taxon>
        <taxon>Magnoliopsida</taxon>
        <taxon>Magnoliidae</taxon>
        <taxon>Laurales</taxon>
        <taxon>Lauraceae</taxon>
        <taxon>Persea</taxon>
    </lineage>
</organism>
<name>A0ACC2L464_PERAE</name>
<comment type="caution">
    <text evidence="1">The sequence shown here is derived from an EMBL/GenBank/DDBJ whole genome shotgun (WGS) entry which is preliminary data.</text>
</comment>
<reference evidence="1 2" key="1">
    <citation type="journal article" date="2022" name="Hortic Res">
        <title>A haplotype resolved chromosomal level avocado genome allows analysis of novel avocado genes.</title>
        <authorList>
            <person name="Nath O."/>
            <person name="Fletcher S.J."/>
            <person name="Hayward A."/>
            <person name="Shaw L.M."/>
            <person name="Masouleh A.K."/>
            <person name="Furtado A."/>
            <person name="Henry R.J."/>
            <person name="Mitter N."/>
        </authorList>
    </citation>
    <scope>NUCLEOTIDE SEQUENCE [LARGE SCALE GENOMIC DNA]</scope>
    <source>
        <strain evidence="2">cv. Hass</strain>
    </source>
</reference>
<accession>A0ACC2L464</accession>
<evidence type="ECO:0000313" key="1">
    <source>
        <dbReference type="EMBL" id="KAJ8628186.1"/>
    </source>
</evidence>
<dbReference type="Proteomes" id="UP001234297">
    <property type="component" value="Chromosome 6"/>
</dbReference>
<evidence type="ECO:0000313" key="2">
    <source>
        <dbReference type="Proteomes" id="UP001234297"/>
    </source>
</evidence>
<sequence length="100" mass="11187">MWGILVLVGGIVGYVKRGSTASLARGAGFGTVLLIAGVLSLKAYEKRKTSSLGDHDDCASRKDGRLRLELIIKPDKLEHENENHRALPWLRKMMEEDRDR</sequence>
<gene>
    <name evidence="1" type="ORF">MRB53_021493</name>
</gene>
<keyword evidence="2" id="KW-1185">Reference proteome</keyword>
<protein>
    <submittedName>
        <fullName evidence="1">Uncharacterized protein</fullName>
    </submittedName>
</protein>
<proteinExistence type="predicted"/>
<dbReference type="EMBL" id="CM056814">
    <property type="protein sequence ID" value="KAJ8628186.1"/>
    <property type="molecule type" value="Genomic_DNA"/>
</dbReference>